<dbReference type="EMBL" id="CP158568">
    <property type="protein sequence ID" value="XBY45488.1"/>
    <property type="molecule type" value="Genomic_DNA"/>
</dbReference>
<feature type="domain" description="N-acetyltransferase" evidence="1">
    <location>
        <begin position="15"/>
        <end position="178"/>
    </location>
</feature>
<dbReference type="KEGG" id="mflg:ABS361_04170"/>
<dbReference type="PANTHER" id="PTHR43792:SF16">
    <property type="entry name" value="N-ACETYLTRANSFERASE DOMAIN-CONTAINING PROTEIN"/>
    <property type="match status" value="1"/>
</dbReference>
<dbReference type="InterPro" id="IPR000182">
    <property type="entry name" value="GNAT_dom"/>
</dbReference>
<gene>
    <name evidence="2" type="ORF">ABS361_04170</name>
</gene>
<dbReference type="InterPro" id="IPR051531">
    <property type="entry name" value="N-acetyltransferase"/>
</dbReference>
<dbReference type="Pfam" id="PF13302">
    <property type="entry name" value="Acetyltransf_3"/>
    <property type="match status" value="1"/>
</dbReference>
<name>A0AAU7XCJ6_9HYPH</name>
<dbReference type="InterPro" id="IPR016181">
    <property type="entry name" value="Acyl_CoA_acyltransferase"/>
</dbReference>
<dbReference type="Gene3D" id="3.40.630.30">
    <property type="match status" value="1"/>
</dbReference>
<protein>
    <submittedName>
        <fullName evidence="2">GNAT family N-acetyltransferase</fullName>
    </submittedName>
</protein>
<dbReference type="PROSITE" id="PS51186">
    <property type="entry name" value="GNAT"/>
    <property type="match status" value="1"/>
</dbReference>
<organism evidence="2">
    <name type="scientific">Methyloraptor flagellatus</name>
    <dbReference type="NCBI Taxonomy" id="3162530"/>
    <lineage>
        <taxon>Bacteria</taxon>
        <taxon>Pseudomonadati</taxon>
        <taxon>Pseudomonadota</taxon>
        <taxon>Alphaproteobacteria</taxon>
        <taxon>Hyphomicrobiales</taxon>
        <taxon>Ancalomicrobiaceae</taxon>
        <taxon>Methyloraptor</taxon>
    </lineage>
</organism>
<proteinExistence type="predicted"/>
<dbReference type="GO" id="GO:0016747">
    <property type="term" value="F:acyltransferase activity, transferring groups other than amino-acyl groups"/>
    <property type="evidence" value="ECO:0007669"/>
    <property type="project" value="InterPro"/>
</dbReference>
<sequence length="181" mass="19795">MTFGVPVPVIETERLRLRALGADDLDNLMTMWNDPAVLTHLGGGSRSREEIWMRILRYAGCWSVVGYGAWLVEARATGAYIGEVGFRELKRDSEPSFAGTPEIGWAILPAWHGRGVASEAVAAALAWGDAHIDAAETVCIIAPTNAPSLRLAARFGYERKSDLTYRGHPQVLLGRRRPLPA</sequence>
<dbReference type="SUPFAM" id="SSF55729">
    <property type="entry name" value="Acyl-CoA N-acyltransferases (Nat)"/>
    <property type="match status" value="1"/>
</dbReference>
<reference evidence="2" key="1">
    <citation type="submission" date="2024-06" db="EMBL/GenBank/DDBJ databases">
        <title>Methylostella associata gen. nov., sp. nov., a novel Ancalomicrobiaceae-affiliated facultatively methylotrophic bacteria that feed on methanotrophs of the genus Methylococcus.</title>
        <authorList>
            <person name="Saltykova V."/>
            <person name="Danilova O.V."/>
            <person name="Oshkin I.Y."/>
            <person name="Belova S.E."/>
            <person name="Pimenov N.V."/>
            <person name="Dedysh S.N."/>
        </authorList>
    </citation>
    <scope>NUCLEOTIDE SEQUENCE</scope>
    <source>
        <strain evidence="2">S20</strain>
    </source>
</reference>
<dbReference type="PANTHER" id="PTHR43792">
    <property type="entry name" value="GNAT FAMILY, PUTATIVE (AFU_ORTHOLOGUE AFUA_3G00765)-RELATED-RELATED"/>
    <property type="match status" value="1"/>
</dbReference>
<evidence type="ECO:0000259" key="1">
    <source>
        <dbReference type="PROSITE" id="PS51186"/>
    </source>
</evidence>
<accession>A0AAU7XCJ6</accession>
<evidence type="ECO:0000313" key="2">
    <source>
        <dbReference type="EMBL" id="XBY45488.1"/>
    </source>
</evidence>
<dbReference type="AlphaFoldDB" id="A0AAU7XCJ6"/>
<dbReference type="RefSeq" id="WP_407050581.1">
    <property type="nucleotide sequence ID" value="NZ_CP158568.1"/>
</dbReference>